<evidence type="ECO:0000313" key="2">
    <source>
        <dbReference type="Proteomes" id="UP001341281"/>
    </source>
</evidence>
<name>A0AAQ3XFN3_PASNO</name>
<dbReference type="AlphaFoldDB" id="A0AAQ3XFN3"/>
<dbReference type="Proteomes" id="UP001341281">
    <property type="component" value="Chromosome 10"/>
</dbReference>
<keyword evidence="2" id="KW-1185">Reference proteome</keyword>
<reference evidence="1 2" key="1">
    <citation type="submission" date="2024-02" db="EMBL/GenBank/DDBJ databases">
        <title>High-quality chromosome-scale genome assembly of Pensacola bahiagrass (Paspalum notatum Flugge var. saurae).</title>
        <authorList>
            <person name="Vega J.M."/>
            <person name="Podio M."/>
            <person name="Orjuela J."/>
            <person name="Siena L.A."/>
            <person name="Pessino S.C."/>
            <person name="Combes M.C."/>
            <person name="Mariac C."/>
            <person name="Albertini E."/>
            <person name="Pupilli F."/>
            <person name="Ortiz J.P.A."/>
            <person name="Leblanc O."/>
        </authorList>
    </citation>
    <scope>NUCLEOTIDE SEQUENCE [LARGE SCALE GENOMIC DNA]</scope>
    <source>
        <strain evidence="1">R1</strain>
        <tissue evidence="1">Leaf</tissue>
    </source>
</reference>
<sequence length="114" mass="11961">MHQHPAVVSAPAVVPSPVPQVLLCVPAISTPLPAVCFSSITAFRLLSSPDARVRDPGTTSTSMARSTRPTSLLGRINSPCAASYGTSVLLESSFGVFSNSVARCYYNKIQGLKP</sequence>
<accession>A0AAQ3XFN3</accession>
<dbReference type="EMBL" id="CP144754">
    <property type="protein sequence ID" value="WVZ97138.1"/>
    <property type="molecule type" value="Genomic_DNA"/>
</dbReference>
<organism evidence="1 2">
    <name type="scientific">Paspalum notatum var. saurae</name>
    <dbReference type="NCBI Taxonomy" id="547442"/>
    <lineage>
        <taxon>Eukaryota</taxon>
        <taxon>Viridiplantae</taxon>
        <taxon>Streptophyta</taxon>
        <taxon>Embryophyta</taxon>
        <taxon>Tracheophyta</taxon>
        <taxon>Spermatophyta</taxon>
        <taxon>Magnoliopsida</taxon>
        <taxon>Liliopsida</taxon>
        <taxon>Poales</taxon>
        <taxon>Poaceae</taxon>
        <taxon>PACMAD clade</taxon>
        <taxon>Panicoideae</taxon>
        <taxon>Andropogonodae</taxon>
        <taxon>Paspaleae</taxon>
        <taxon>Paspalinae</taxon>
        <taxon>Paspalum</taxon>
    </lineage>
</organism>
<gene>
    <name evidence="1" type="ORF">U9M48_042693</name>
</gene>
<protein>
    <submittedName>
        <fullName evidence="1">Uncharacterized protein</fullName>
    </submittedName>
</protein>
<proteinExistence type="predicted"/>
<evidence type="ECO:0000313" key="1">
    <source>
        <dbReference type="EMBL" id="WVZ97138.1"/>
    </source>
</evidence>